<evidence type="ECO:0000313" key="5">
    <source>
        <dbReference type="Proteomes" id="UP001530377"/>
    </source>
</evidence>
<organism evidence="4 5">
    <name type="scientific">Cyclostephanos tholiformis</name>
    <dbReference type="NCBI Taxonomy" id="382380"/>
    <lineage>
        <taxon>Eukaryota</taxon>
        <taxon>Sar</taxon>
        <taxon>Stramenopiles</taxon>
        <taxon>Ochrophyta</taxon>
        <taxon>Bacillariophyta</taxon>
        <taxon>Coscinodiscophyceae</taxon>
        <taxon>Thalassiosirophycidae</taxon>
        <taxon>Stephanodiscales</taxon>
        <taxon>Stephanodiscaceae</taxon>
        <taxon>Cyclostephanos</taxon>
    </lineage>
</organism>
<protein>
    <submittedName>
        <fullName evidence="4">Uncharacterized protein</fullName>
    </submittedName>
</protein>
<name>A0ABD3SRU3_9STRA</name>
<dbReference type="InterPro" id="IPR045048">
    <property type="entry name" value="FBXO31/39"/>
</dbReference>
<feature type="compositionally biased region" description="Low complexity" evidence="3">
    <location>
        <begin position="118"/>
        <end position="130"/>
    </location>
</feature>
<evidence type="ECO:0000313" key="4">
    <source>
        <dbReference type="EMBL" id="KAL3827277.1"/>
    </source>
</evidence>
<evidence type="ECO:0000256" key="1">
    <source>
        <dbReference type="ARBA" id="ARBA00004906"/>
    </source>
</evidence>
<evidence type="ECO:0000256" key="3">
    <source>
        <dbReference type="SAM" id="MobiDB-lite"/>
    </source>
</evidence>
<dbReference type="AlphaFoldDB" id="A0ABD3SRU3"/>
<feature type="compositionally biased region" description="Pro residues" evidence="3">
    <location>
        <begin position="61"/>
        <end position="70"/>
    </location>
</feature>
<feature type="region of interest" description="Disordered" evidence="3">
    <location>
        <begin position="46"/>
        <end position="134"/>
    </location>
</feature>
<reference evidence="4 5" key="1">
    <citation type="submission" date="2024-10" db="EMBL/GenBank/DDBJ databases">
        <title>Updated reference genomes for cyclostephanoid diatoms.</title>
        <authorList>
            <person name="Roberts W.R."/>
            <person name="Alverson A.J."/>
        </authorList>
    </citation>
    <scope>NUCLEOTIDE SEQUENCE [LARGE SCALE GENOMIC DNA]</scope>
    <source>
        <strain evidence="4 5">AJA228-03</strain>
    </source>
</reference>
<keyword evidence="5" id="KW-1185">Reference proteome</keyword>
<sequence>MFRSLTILTMVRKGMIRKSATASFGIAALTSMAAVGGFVHPMNAAPSRQFMPPSSSSSSSPTPPPPPLRMSPPSDDMSGVNGNNWADQSSSSSSSSPSPSSPSLDGQPPVDDVAAMESSSTSSSSSSSSSYPGGEDAVGWYARATLGTRTGDDVVDVGGHPGEMTASPTSDARRRRLAREAAIRSVFASGDELHEMRSRVVTLGRELADARSSSSALAAAMARELSSEISNMNDRDPEFAYAMARELMDRAMSDGDTASMVEYKRKMEDARSCIPQLNLHGLWVGKYGEHGYEMINVTYVDDGHTLVATKVTGDENVPRGEVTFTVDLTPRLYSSGNDLVAGRRGQTISSSRLSSSSSRDRLDPIELDESARQRWGRRYLPRHHGRGRVASANFSNPRWMEGQIILVGDFFSFAWIPIGRQIFFGRPSAELTISMMREAERGSNRRGVDEDDGVGAMRDVAMNMLEETYWVERESQGHNDGENGIGCEGCFE</sequence>
<dbReference type="PANTHER" id="PTHR10706:SF130">
    <property type="entry name" value="F-BOX ONLY PROTEIN 31"/>
    <property type="match status" value="1"/>
</dbReference>
<accession>A0ABD3SRU3</accession>
<evidence type="ECO:0000256" key="2">
    <source>
        <dbReference type="ARBA" id="ARBA00022786"/>
    </source>
</evidence>
<dbReference type="PANTHER" id="PTHR10706">
    <property type="entry name" value="F-BOX FAMILY PROTEIN"/>
    <property type="match status" value="1"/>
</dbReference>
<dbReference type="Pfam" id="PF12014">
    <property type="entry name" value="Cyclin_D1_bind"/>
    <property type="match status" value="1"/>
</dbReference>
<keyword evidence="2" id="KW-0833">Ubl conjugation pathway</keyword>
<gene>
    <name evidence="4" type="ORF">ACHAXA_004752</name>
</gene>
<dbReference type="EMBL" id="JALLPB020000006">
    <property type="protein sequence ID" value="KAL3827277.1"/>
    <property type="molecule type" value="Genomic_DNA"/>
</dbReference>
<feature type="compositionally biased region" description="Low complexity" evidence="3">
    <location>
        <begin position="89"/>
        <end position="103"/>
    </location>
</feature>
<feature type="region of interest" description="Disordered" evidence="3">
    <location>
        <begin position="152"/>
        <end position="173"/>
    </location>
</feature>
<proteinExistence type="predicted"/>
<comment type="caution">
    <text evidence="4">The sequence shown here is derived from an EMBL/GenBank/DDBJ whole genome shotgun (WGS) entry which is preliminary data.</text>
</comment>
<comment type="pathway">
    <text evidence="1">Protein modification; protein ubiquitination.</text>
</comment>
<feature type="compositionally biased region" description="Low complexity" evidence="3">
    <location>
        <begin position="46"/>
        <end position="60"/>
    </location>
</feature>
<dbReference type="Proteomes" id="UP001530377">
    <property type="component" value="Unassembled WGS sequence"/>
</dbReference>